<feature type="region of interest" description="Disordered" evidence="1">
    <location>
        <begin position="163"/>
        <end position="303"/>
    </location>
</feature>
<feature type="compositionally biased region" description="Basic and acidic residues" evidence="1">
    <location>
        <begin position="255"/>
        <end position="266"/>
    </location>
</feature>
<dbReference type="EMBL" id="MU865319">
    <property type="protein sequence ID" value="KAK4228423.1"/>
    <property type="molecule type" value="Genomic_DNA"/>
</dbReference>
<protein>
    <recommendedName>
        <fullName evidence="4">Myb-like domain-containing protein</fullName>
    </recommendedName>
</protein>
<feature type="compositionally biased region" description="Low complexity" evidence="1">
    <location>
        <begin position="179"/>
        <end position="191"/>
    </location>
</feature>
<dbReference type="AlphaFoldDB" id="A0AAN7H0D1"/>
<organism evidence="2 3">
    <name type="scientific">Podospora fimiseda</name>
    <dbReference type="NCBI Taxonomy" id="252190"/>
    <lineage>
        <taxon>Eukaryota</taxon>
        <taxon>Fungi</taxon>
        <taxon>Dikarya</taxon>
        <taxon>Ascomycota</taxon>
        <taxon>Pezizomycotina</taxon>
        <taxon>Sordariomycetes</taxon>
        <taxon>Sordariomycetidae</taxon>
        <taxon>Sordariales</taxon>
        <taxon>Podosporaceae</taxon>
        <taxon>Podospora</taxon>
    </lineage>
</organism>
<gene>
    <name evidence="2" type="ORF">QBC38DRAFT_475252</name>
</gene>
<evidence type="ECO:0000313" key="2">
    <source>
        <dbReference type="EMBL" id="KAK4228423.1"/>
    </source>
</evidence>
<dbReference type="Proteomes" id="UP001301958">
    <property type="component" value="Unassembled WGS sequence"/>
</dbReference>
<feature type="compositionally biased region" description="Low complexity" evidence="1">
    <location>
        <begin position="109"/>
        <end position="124"/>
    </location>
</feature>
<sequence>MSNLNKNWNDRADKDLFFTILSVKNIGVISGQEWTTIGNHMRSIGYGFTNEGCRQHFQGLRRAQNKADTQPPPIDNNVKKPDPTFNPITRRPGPGRGRPRKNPAPPGDGPSAVVPIAPAPSGAPGMTGPPPSGVAVSPVPVPVIPGAAALAPGQGGIPQSQMMPHTQGQMRPQAVPMPQGQQAYQVNQQGQPRPMAVGQMPGNHQSRPGAPMAPQAQMDSVPDMSALAVDPNLESSQHRVAHHQDRDEDDDDDLDRQIAKRPRLDDGSNQDDPNNQLDDEEQAVLSSLGPSGEYGQDYRQYDV</sequence>
<reference evidence="2" key="2">
    <citation type="submission" date="2023-05" db="EMBL/GenBank/DDBJ databases">
        <authorList>
            <consortium name="Lawrence Berkeley National Laboratory"/>
            <person name="Steindorff A."/>
            <person name="Hensen N."/>
            <person name="Bonometti L."/>
            <person name="Westerberg I."/>
            <person name="Brannstrom I.O."/>
            <person name="Guillou S."/>
            <person name="Cros-Aarteil S."/>
            <person name="Calhoun S."/>
            <person name="Haridas S."/>
            <person name="Kuo A."/>
            <person name="Mondo S."/>
            <person name="Pangilinan J."/>
            <person name="Riley R."/>
            <person name="Labutti K."/>
            <person name="Andreopoulos B."/>
            <person name="Lipzen A."/>
            <person name="Chen C."/>
            <person name="Yanf M."/>
            <person name="Daum C."/>
            <person name="Ng V."/>
            <person name="Clum A."/>
            <person name="Ohm R."/>
            <person name="Martin F."/>
            <person name="Silar P."/>
            <person name="Natvig D."/>
            <person name="Lalanne C."/>
            <person name="Gautier V."/>
            <person name="Ament-Velasquez S.L."/>
            <person name="Kruys A."/>
            <person name="Hutchinson M.I."/>
            <person name="Powell A.J."/>
            <person name="Barry K."/>
            <person name="Miller A.N."/>
            <person name="Grigoriev I.V."/>
            <person name="Debuchy R."/>
            <person name="Gladieux P."/>
            <person name="Thoren M.H."/>
            <person name="Johannesson H."/>
        </authorList>
    </citation>
    <scope>NUCLEOTIDE SEQUENCE</scope>
    <source>
        <strain evidence="2">CBS 990.96</strain>
    </source>
</reference>
<evidence type="ECO:0000313" key="3">
    <source>
        <dbReference type="Proteomes" id="UP001301958"/>
    </source>
</evidence>
<feature type="region of interest" description="Disordered" evidence="1">
    <location>
        <begin position="60"/>
        <end position="133"/>
    </location>
</feature>
<name>A0AAN7H0D1_9PEZI</name>
<evidence type="ECO:0000256" key="1">
    <source>
        <dbReference type="SAM" id="MobiDB-lite"/>
    </source>
</evidence>
<evidence type="ECO:0008006" key="4">
    <source>
        <dbReference type="Google" id="ProtNLM"/>
    </source>
</evidence>
<proteinExistence type="predicted"/>
<accession>A0AAN7H0D1</accession>
<reference evidence="2" key="1">
    <citation type="journal article" date="2023" name="Mol. Phylogenet. Evol.">
        <title>Genome-scale phylogeny and comparative genomics of the fungal order Sordariales.</title>
        <authorList>
            <person name="Hensen N."/>
            <person name="Bonometti L."/>
            <person name="Westerberg I."/>
            <person name="Brannstrom I.O."/>
            <person name="Guillou S."/>
            <person name="Cros-Aarteil S."/>
            <person name="Calhoun S."/>
            <person name="Haridas S."/>
            <person name="Kuo A."/>
            <person name="Mondo S."/>
            <person name="Pangilinan J."/>
            <person name="Riley R."/>
            <person name="LaButti K."/>
            <person name="Andreopoulos B."/>
            <person name="Lipzen A."/>
            <person name="Chen C."/>
            <person name="Yan M."/>
            <person name="Daum C."/>
            <person name="Ng V."/>
            <person name="Clum A."/>
            <person name="Steindorff A."/>
            <person name="Ohm R.A."/>
            <person name="Martin F."/>
            <person name="Silar P."/>
            <person name="Natvig D.O."/>
            <person name="Lalanne C."/>
            <person name="Gautier V."/>
            <person name="Ament-Velasquez S.L."/>
            <person name="Kruys A."/>
            <person name="Hutchinson M.I."/>
            <person name="Powell A.J."/>
            <person name="Barry K."/>
            <person name="Miller A.N."/>
            <person name="Grigoriev I.V."/>
            <person name="Debuchy R."/>
            <person name="Gladieux P."/>
            <person name="Hiltunen Thoren M."/>
            <person name="Johannesson H."/>
        </authorList>
    </citation>
    <scope>NUCLEOTIDE SEQUENCE</scope>
    <source>
        <strain evidence="2">CBS 990.96</strain>
    </source>
</reference>
<keyword evidence="3" id="KW-1185">Reference proteome</keyword>
<comment type="caution">
    <text evidence="2">The sequence shown here is derived from an EMBL/GenBank/DDBJ whole genome shotgun (WGS) entry which is preliminary data.</text>
</comment>